<name>A0A9P6ZWZ9_9AGAM</name>
<evidence type="ECO:0000313" key="2">
    <source>
        <dbReference type="Proteomes" id="UP000714275"/>
    </source>
</evidence>
<comment type="caution">
    <text evidence="1">The sequence shown here is derived from an EMBL/GenBank/DDBJ whole genome shotgun (WGS) entry which is preliminary data.</text>
</comment>
<reference evidence="1" key="1">
    <citation type="journal article" date="2020" name="New Phytol.">
        <title>Comparative genomics reveals dynamic genome evolution in host specialist ectomycorrhizal fungi.</title>
        <authorList>
            <person name="Lofgren L.A."/>
            <person name="Nguyen N.H."/>
            <person name="Vilgalys R."/>
            <person name="Ruytinx J."/>
            <person name="Liao H.L."/>
            <person name="Branco S."/>
            <person name="Kuo A."/>
            <person name="LaButti K."/>
            <person name="Lipzen A."/>
            <person name="Andreopoulos W."/>
            <person name="Pangilinan J."/>
            <person name="Riley R."/>
            <person name="Hundley H."/>
            <person name="Na H."/>
            <person name="Barry K."/>
            <person name="Grigoriev I.V."/>
            <person name="Stajich J.E."/>
            <person name="Kennedy P.G."/>
        </authorList>
    </citation>
    <scope>NUCLEOTIDE SEQUENCE</scope>
    <source>
        <strain evidence="1">DOB743</strain>
    </source>
</reference>
<accession>A0A9P6ZWZ9</accession>
<feature type="non-terminal residue" evidence="1">
    <location>
        <position position="1"/>
    </location>
</feature>
<evidence type="ECO:0000313" key="1">
    <source>
        <dbReference type="EMBL" id="KAG1778101.1"/>
    </source>
</evidence>
<gene>
    <name evidence="1" type="ORF">EV702DRAFT_968547</name>
</gene>
<keyword evidence="2" id="KW-1185">Reference proteome</keyword>
<dbReference type="OrthoDB" id="2916406at2759"/>
<protein>
    <submittedName>
        <fullName evidence="1">Uncharacterized protein</fullName>
    </submittedName>
</protein>
<dbReference type="AlphaFoldDB" id="A0A9P6ZWZ9"/>
<organism evidence="1 2">
    <name type="scientific">Suillus placidus</name>
    <dbReference type="NCBI Taxonomy" id="48579"/>
    <lineage>
        <taxon>Eukaryota</taxon>
        <taxon>Fungi</taxon>
        <taxon>Dikarya</taxon>
        <taxon>Basidiomycota</taxon>
        <taxon>Agaricomycotina</taxon>
        <taxon>Agaricomycetes</taxon>
        <taxon>Agaricomycetidae</taxon>
        <taxon>Boletales</taxon>
        <taxon>Suillineae</taxon>
        <taxon>Suillaceae</taxon>
        <taxon>Suillus</taxon>
    </lineage>
</organism>
<dbReference type="Proteomes" id="UP000714275">
    <property type="component" value="Unassembled WGS sequence"/>
</dbReference>
<dbReference type="EMBL" id="JABBWD010000017">
    <property type="protein sequence ID" value="KAG1778101.1"/>
    <property type="molecule type" value="Genomic_DNA"/>
</dbReference>
<proteinExistence type="predicted"/>
<sequence length="117" mass="13535">RLYSTLWNRPRQVMMLTQCSGHSCSAQRFPVPESLFEEATVQPYVHNCFVTVHEGRHTYHFCIFFKWHVHLRTNSPLSSGNHQFQGDIVVTRIGVTNPSVVNRQGRDNALADFIIHQ</sequence>